<evidence type="ECO:0008006" key="3">
    <source>
        <dbReference type="Google" id="ProtNLM"/>
    </source>
</evidence>
<proteinExistence type="predicted"/>
<dbReference type="Proteomes" id="UP001223079">
    <property type="component" value="Unassembled WGS sequence"/>
</dbReference>
<gene>
    <name evidence="1" type="ORF">J2S23_001463</name>
</gene>
<dbReference type="InterPro" id="IPR027417">
    <property type="entry name" value="P-loop_NTPase"/>
</dbReference>
<evidence type="ECO:0000313" key="1">
    <source>
        <dbReference type="EMBL" id="MDQ0222903.1"/>
    </source>
</evidence>
<dbReference type="RefSeq" id="WP_307122077.1">
    <property type="nucleotide sequence ID" value="NZ_JAUSTM010000013.1"/>
</dbReference>
<protein>
    <recommendedName>
        <fullName evidence="3">Deoxynucleoside kinase</fullName>
    </recommendedName>
</protein>
<comment type="caution">
    <text evidence="1">The sequence shown here is derived from an EMBL/GenBank/DDBJ whole genome shotgun (WGS) entry which is preliminary data.</text>
</comment>
<accession>A0ABT9YU68</accession>
<dbReference type="Gene3D" id="3.40.50.300">
    <property type="entry name" value="P-loop containing nucleotide triphosphate hydrolases"/>
    <property type="match status" value="1"/>
</dbReference>
<reference evidence="1 2" key="1">
    <citation type="submission" date="2023-07" db="EMBL/GenBank/DDBJ databases">
        <title>Genomic Encyclopedia of Type Strains, Phase IV (KMG-IV): sequencing the most valuable type-strain genomes for metagenomic binning, comparative biology and taxonomic classification.</title>
        <authorList>
            <person name="Goeker M."/>
        </authorList>
    </citation>
    <scope>NUCLEOTIDE SEQUENCE [LARGE SCALE GENOMIC DNA]</scope>
    <source>
        <strain evidence="1 2">DSM 105143</strain>
    </source>
</reference>
<dbReference type="SUPFAM" id="SSF52540">
    <property type="entry name" value="P-loop containing nucleoside triphosphate hydrolases"/>
    <property type="match status" value="1"/>
</dbReference>
<sequence length="200" mass="23563">MLLGLQGGMAVGKTSVIQYLYDYSPIIRGVAEDNREVIERLNRQQLDKTVYEDYLEIQRYWIAHEIKRFRQIQDYPYHLIDWGAEEIAFYTLHYPRSIGKDWDIEQALAPELAALKACYPERVLYLEAKPETLLARKAGDVTRERSFFEHYTTKLLPYKKEWLMTQLPVDVLVVDNLSKEHVGQLVVKWAEHHFEIESSS</sequence>
<organism evidence="1 2">
    <name type="scientific">Streptococcus moroccensis</name>
    <dbReference type="NCBI Taxonomy" id="1451356"/>
    <lineage>
        <taxon>Bacteria</taxon>
        <taxon>Bacillati</taxon>
        <taxon>Bacillota</taxon>
        <taxon>Bacilli</taxon>
        <taxon>Lactobacillales</taxon>
        <taxon>Streptococcaceae</taxon>
        <taxon>Streptococcus</taxon>
    </lineage>
</organism>
<evidence type="ECO:0000313" key="2">
    <source>
        <dbReference type="Proteomes" id="UP001223079"/>
    </source>
</evidence>
<dbReference type="EMBL" id="JAUSTM010000013">
    <property type="protein sequence ID" value="MDQ0222903.1"/>
    <property type="molecule type" value="Genomic_DNA"/>
</dbReference>
<name>A0ABT9YU68_9STRE</name>
<keyword evidence="2" id="KW-1185">Reference proteome</keyword>